<organism evidence="2 3">
    <name type="scientific">Bifidobacterium pseudocatenulatum</name>
    <dbReference type="NCBI Taxonomy" id="28026"/>
    <lineage>
        <taxon>Bacteria</taxon>
        <taxon>Bacillati</taxon>
        <taxon>Actinomycetota</taxon>
        <taxon>Actinomycetes</taxon>
        <taxon>Bifidobacteriales</taxon>
        <taxon>Bifidobacteriaceae</taxon>
        <taxon>Bifidobacterium</taxon>
    </lineage>
</organism>
<accession>A0A267WLU9</accession>
<dbReference type="Pfam" id="PF01844">
    <property type="entry name" value="HNH"/>
    <property type="match status" value="1"/>
</dbReference>
<keyword evidence="2" id="KW-0540">Nuclease</keyword>
<gene>
    <name evidence="2" type="ORF">BPS1E_0985</name>
</gene>
<reference evidence="2 3" key="1">
    <citation type="journal article" date="2017" name="ISME J.">
        <title>Unveiling bifidobacterial biogeography across the mammalian branch of the tree of life.</title>
        <authorList>
            <person name="Milani C."/>
            <person name="Mangifesta M."/>
            <person name="Mancabelli L."/>
            <person name="Lugli G.A."/>
            <person name="James K."/>
            <person name="Duranti S."/>
            <person name="Turroni F."/>
            <person name="Ferrario C."/>
            <person name="Ossiprandi M.C."/>
            <person name="van Sinderen D."/>
            <person name="Ventura M."/>
        </authorList>
    </citation>
    <scope>NUCLEOTIDE SEQUENCE [LARGE SCALE GENOMIC DNA]</scope>
    <source>
        <strain evidence="2 3">1E</strain>
    </source>
</reference>
<sequence>MRRQTVDPRIRAKVIATYGNRCWLGMPGCSITATEDDHIIPFSHGGKDTVANLRRACKHCNAMRQDRVLSGYGATMHAVIGPPRADFGMAMQSMLRRDSIVVSFDSLLRDLCPTQSKATDGLRLAAAMAWDGAARMLAKSSEPLDVWLVRTLPRSRRHPDMLAEWIALDYDVHVIETPADVTFAHDLTAQEYRTAQQWYSLHLTQQAVDARLAARRQRLTSLCLRHDVPAARPRW</sequence>
<evidence type="ECO:0000313" key="2">
    <source>
        <dbReference type="EMBL" id="PAC73593.1"/>
    </source>
</evidence>
<evidence type="ECO:0000259" key="1">
    <source>
        <dbReference type="SMART" id="SM00507"/>
    </source>
</evidence>
<proteinExistence type="predicted"/>
<comment type="caution">
    <text evidence="2">The sequence shown here is derived from an EMBL/GenBank/DDBJ whole genome shotgun (WGS) entry which is preliminary data.</text>
</comment>
<evidence type="ECO:0000313" key="3">
    <source>
        <dbReference type="Proteomes" id="UP000216789"/>
    </source>
</evidence>
<protein>
    <submittedName>
        <fullName evidence="2">HNH endonuclease</fullName>
    </submittedName>
</protein>
<dbReference type="AlphaFoldDB" id="A0A267WLU9"/>
<dbReference type="Gene3D" id="1.10.30.50">
    <property type="match status" value="1"/>
</dbReference>
<keyword evidence="2" id="KW-0255">Endonuclease</keyword>
<dbReference type="EMBL" id="MNLB01000004">
    <property type="protein sequence ID" value="PAC73593.1"/>
    <property type="molecule type" value="Genomic_DNA"/>
</dbReference>
<dbReference type="GO" id="GO:0003676">
    <property type="term" value="F:nucleic acid binding"/>
    <property type="evidence" value="ECO:0007669"/>
    <property type="project" value="InterPro"/>
</dbReference>
<dbReference type="InterPro" id="IPR003615">
    <property type="entry name" value="HNH_nuc"/>
</dbReference>
<dbReference type="Proteomes" id="UP000216789">
    <property type="component" value="Unassembled WGS sequence"/>
</dbReference>
<dbReference type="RefSeq" id="WP_095279554.1">
    <property type="nucleotide sequence ID" value="NZ_MNLB01000004.1"/>
</dbReference>
<dbReference type="SMART" id="SM00507">
    <property type="entry name" value="HNHc"/>
    <property type="match status" value="1"/>
</dbReference>
<dbReference type="InterPro" id="IPR002711">
    <property type="entry name" value="HNH"/>
</dbReference>
<dbReference type="CDD" id="cd00085">
    <property type="entry name" value="HNHc"/>
    <property type="match status" value="1"/>
</dbReference>
<feature type="domain" description="HNH nuclease" evidence="1">
    <location>
        <begin position="9"/>
        <end position="62"/>
    </location>
</feature>
<dbReference type="GO" id="GO:0004519">
    <property type="term" value="F:endonuclease activity"/>
    <property type="evidence" value="ECO:0007669"/>
    <property type="project" value="UniProtKB-KW"/>
</dbReference>
<name>A0A267WLU9_BIFPS</name>
<keyword evidence="2" id="KW-0378">Hydrolase</keyword>
<dbReference type="GO" id="GO:0008270">
    <property type="term" value="F:zinc ion binding"/>
    <property type="evidence" value="ECO:0007669"/>
    <property type="project" value="InterPro"/>
</dbReference>